<feature type="transmembrane region" description="Helical" evidence="15">
    <location>
        <begin position="214"/>
        <end position="237"/>
    </location>
</feature>
<evidence type="ECO:0000256" key="12">
    <source>
        <dbReference type="ARBA" id="ARBA00033708"/>
    </source>
</evidence>
<protein>
    <submittedName>
        <fullName evidence="16">Sodium/proline symporter PutP</fullName>
    </submittedName>
</protein>
<evidence type="ECO:0000256" key="14">
    <source>
        <dbReference type="SAM" id="MobiDB-lite"/>
    </source>
</evidence>
<keyword evidence="6" id="KW-0769">Symport</keyword>
<comment type="catalytic activity">
    <reaction evidence="12">
        <text>L-proline(in) + Na(+)(in) = L-proline(out) + Na(+)(out)</text>
        <dbReference type="Rhea" id="RHEA:28967"/>
        <dbReference type="ChEBI" id="CHEBI:29101"/>
        <dbReference type="ChEBI" id="CHEBI:60039"/>
    </reaction>
</comment>
<keyword evidence="10 15" id="KW-0472">Membrane</keyword>
<feature type="transmembrane region" description="Helical" evidence="15">
    <location>
        <begin position="432"/>
        <end position="452"/>
    </location>
</feature>
<feature type="transmembrane region" description="Helical" evidence="15">
    <location>
        <begin position="354"/>
        <end position="373"/>
    </location>
</feature>
<feature type="transmembrane region" description="Helical" evidence="15">
    <location>
        <begin position="150"/>
        <end position="171"/>
    </location>
</feature>
<dbReference type="CDD" id="cd10322">
    <property type="entry name" value="SLC5sbd"/>
    <property type="match status" value="1"/>
</dbReference>
<evidence type="ECO:0000256" key="11">
    <source>
        <dbReference type="ARBA" id="ARBA00023201"/>
    </source>
</evidence>
<dbReference type="PROSITE" id="PS50283">
    <property type="entry name" value="NA_SOLUT_SYMP_3"/>
    <property type="match status" value="1"/>
</dbReference>
<dbReference type="PANTHER" id="PTHR48086">
    <property type="entry name" value="SODIUM/PROLINE SYMPORTER-RELATED"/>
    <property type="match status" value="1"/>
</dbReference>
<keyword evidence="11" id="KW-0739">Sodium transport</keyword>
<dbReference type="Proteomes" id="UP001500467">
    <property type="component" value="Unassembled WGS sequence"/>
</dbReference>
<dbReference type="EMBL" id="BAAALM010000012">
    <property type="protein sequence ID" value="GAA1209706.1"/>
    <property type="molecule type" value="Genomic_DNA"/>
</dbReference>
<keyword evidence="8" id="KW-0915">Sodium</keyword>
<reference evidence="16 17" key="1">
    <citation type="journal article" date="2019" name="Int. J. Syst. Evol. Microbiol.">
        <title>The Global Catalogue of Microorganisms (GCM) 10K type strain sequencing project: providing services to taxonomists for standard genome sequencing and annotation.</title>
        <authorList>
            <consortium name="The Broad Institute Genomics Platform"/>
            <consortium name="The Broad Institute Genome Sequencing Center for Infectious Disease"/>
            <person name="Wu L."/>
            <person name="Ma J."/>
        </authorList>
    </citation>
    <scope>NUCLEOTIDE SEQUENCE [LARGE SCALE GENOMIC DNA]</scope>
    <source>
        <strain evidence="16 17">JCM 13022</strain>
    </source>
</reference>
<dbReference type="Gene3D" id="1.20.1730.10">
    <property type="entry name" value="Sodium/glucose cotransporter"/>
    <property type="match status" value="1"/>
</dbReference>
<dbReference type="InterPro" id="IPR038377">
    <property type="entry name" value="Na/Glc_symporter_sf"/>
</dbReference>
<feature type="transmembrane region" description="Helical" evidence="15">
    <location>
        <begin position="6"/>
        <end position="22"/>
    </location>
</feature>
<comment type="subcellular location">
    <subcellularLocation>
        <location evidence="1">Cell membrane</location>
        <topology evidence="1">Multi-pass membrane protein</topology>
    </subcellularLocation>
</comment>
<feature type="transmembrane region" description="Helical" evidence="15">
    <location>
        <begin position="301"/>
        <end position="333"/>
    </location>
</feature>
<keyword evidence="7 15" id="KW-1133">Transmembrane helix</keyword>
<name>A0ABN1VFX5_9PSEU</name>
<dbReference type="PANTHER" id="PTHR48086:SF3">
    <property type="entry name" value="SODIUM_PROLINE SYMPORTER"/>
    <property type="match status" value="1"/>
</dbReference>
<evidence type="ECO:0000313" key="17">
    <source>
        <dbReference type="Proteomes" id="UP001500467"/>
    </source>
</evidence>
<dbReference type="Pfam" id="PF00474">
    <property type="entry name" value="SSF"/>
    <property type="match status" value="1"/>
</dbReference>
<feature type="compositionally biased region" description="Low complexity" evidence="14">
    <location>
        <begin position="481"/>
        <end position="493"/>
    </location>
</feature>
<keyword evidence="4" id="KW-1003">Cell membrane</keyword>
<evidence type="ECO:0000256" key="5">
    <source>
        <dbReference type="ARBA" id="ARBA00022692"/>
    </source>
</evidence>
<dbReference type="InterPro" id="IPR050277">
    <property type="entry name" value="Sodium:Solute_Symporter"/>
</dbReference>
<comment type="similarity">
    <text evidence="2 13">Belongs to the sodium:solute symporter (SSF) (TC 2.A.21) family.</text>
</comment>
<feature type="transmembrane region" description="Helical" evidence="15">
    <location>
        <begin position="407"/>
        <end position="426"/>
    </location>
</feature>
<evidence type="ECO:0000256" key="7">
    <source>
        <dbReference type="ARBA" id="ARBA00022989"/>
    </source>
</evidence>
<evidence type="ECO:0000256" key="1">
    <source>
        <dbReference type="ARBA" id="ARBA00004651"/>
    </source>
</evidence>
<feature type="transmembrane region" description="Helical" evidence="15">
    <location>
        <begin position="379"/>
        <end position="400"/>
    </location>
</feature>
<comment type="caution">
    <text evidence="16">The sequence shown here is derived from an EMBL/GenBank/DDBJ whole genome shotgun (WGS) entry which is preliminary data.</text>
</comment>
<evidence type="ECO:0000256" key="4">
    <source>
        <dbReference type="ARBA" id="ARBA00022475"/>
    </source>
</evidence>
<feature type="transmembrane region" description="Helical" evidence="15">
    <location>
        <begin position="43"/>
        <end position="65"/>
    </location>
</feature>
<keyword evidence="3" id="KW-0813">Transport</keyword>
<organism evidence="16 17">
    <name type="scientific">Prauserella alba</name>
    <dbReference type="NCBI Taxonomy" id="176898"/>
    <lineage>
        <taxon>Bacteria</taxon>
        <taxon>Bacillati</taxon>
        <taxon>Actinomycetota</taxon>
        <taxon>Actinomycetes</taxon>
        <taxon>Pseudonocardiales</taxon>
        <taxon>Pseudonocardiaceae</taxon>
        <taxon>Prauserella</taxon>
    </lineage>
</organism>
<accession>A0ABN1VFX5</accession>
<evidence type="ECO:0000256" key="13">
    <source>
        <dbReference type="RuleBase" id="RU362091"/>
    </source>
</evidence>
<evidence type="ECO:0000313" key="16">
    <source>
        <dbReference type="EMBL" id="GAA1209706.1"/>
    </source>
</evidence>
<feature type="transmembrane region" description="Helical" evidence="15">
    <location>
        <begin position="71"/>
        <end position="91"/>
    </location>
</feature>
<feature type="transmembrane region" description="Helical" evidence="15">
    <location>
        <begin position="258"/>
        <end position="281"/>
    </location>
</feature>
<evidence type="ECO:0000256" key="6">
    <source>
        <dbReference type="ARBA" id="ARBA00022847"/>
    </source>
</evidence>
<keyword evidence="9" id="KW-0406">Ion transport</keyword>
<dbReference type="InterPro" id="IPR001734">
    <property type="entry name" value="Na/solute_symporter"/>
</dbReference>
<feature type="transmembrane region" description="Helical" evidence="15">
    <location>
        <begin position="111"/>
        <end position="130"/>
    </location>
</feature>
<sequence length="503" mass="52941">MPVNWYLVWIVGFLILLFAVSVKSAKTVKTAADYAMADFKLGFFPICGSIIATVTGSAALIGGAGKGFEMGISYLVTASYVLFTVVGMLVLGPVIRKLRLYTVPELFARRFGKLAALIPALIIGFLYMTPTFGMQLVGMSSILSSITDLSFLWGIVLGFTVVVAFTLIGGMPSVAWTDAIQTVVILGGVVLTLVVGVAHVGGPGVVAAATPERLLSFGSIGFTELLNWFLIFGPFYLVWQTTWQRITAARSTKVGISAVTIGFVISGLVGLLAIFIGIAAVQMFPAGTDPDVVYTSFITQIFPGSIGGLLMVSLLAALLTGATSFLLSGAINISKDIYEGWINPKAGDAQILKISRLSVAFMAVLGLVIALWVTDIIVIYQIALSFTASALVAPALAAMFWERATKAGVITSTIGALVASLAWRLAGTPFGIHEIAPGLAVSAVLLVAVSLATRHSDDETVTAYFHAFRRGRITDSEAPDTDTAPTPSAPIDAGRTTDDALPR</sequence>
<evidence type="ECO:0000256" key="15">
    <source>
        <dbReference type="SAM" id="Phobius"/>
    </source>
</evidence>
<evidence type="ECO:0000256" key="3">
    <source>
        <dbReference type="ARBA" id="ARBA00022448"/>
    </source>
</evidence>
<evidence type="ECO:0000256" key="9">
    <source>
        <dbReference type="ARBA" id="ARBA00023065"/>
    </source>
</evidence>
<evidence type="ECO:0000256" key="2">
    <source>
        <dbReference type="ARBA" id="ARBA00006434"/>
    </source>
</evidence>
<proteinExistence type="inferred from homology"/>
<keyword evidence="5 15" id="KW-0812">Transmembrane</keyword>
<gene>
    <name evidence="16" type="primary">putP_2</name>
    <name evidence="16" type="ORF">GCM10009675_32620</name>
</gene>
<evidence type="ECO:0000256" key="10">
    <source>
        <dbReference type="ARBA" id="ARBA00023136"/>
    </source>
</evidence>
<keyword evidence="17" id="KW-1185">Reference proteome</keyword>
<feature type="transmembrane region" description="Helical" evidence="15">
    <location>
        <begin position="183"/>
        <end position="202"/>
    </location>
</feature>
<evidence type="ECO:0000256" key="8">
    <source>
        <dbReference type="ARBA" id="ARBA00023053"/>
    </source>
</evidence>
<feature type="region of interest" description="Disordered" evidence="14">
    <location>
        <begin position="475"/>
        <end position="503"/>
    </location>
</feature>